<organism evidence="2 3">
    <name type="scientific">Paraburkholderia dinghuensis</name>
    <dbReference type="NCBI Taxonomy" id="2305225"/>
    <lineage>
        <taxon>Bacteria</taxon>
        <taxon>Pseudomonadati</taxon>
        <taxon>Pseudomonadota</taxon>
        <taxon>Betaproteobacteria</taxon>
        <taxon>Burkholderiales</taxon>
        <taxon>Burkholderiaceae</taxon>
        <taxon>Paraburkholderia</taxon>
    </lineage>
</organism>
<feature type="region of interest" description="Disordered" evidence="1">
    <location>
        <begin position="1"/>
        <end position="20"/>
    </location>
</feature>
<dbReference type="AlphaFoldDB" id="A0A3N6P7C3"/>
<evidence type="ECO:0000313" key="3">
    <source>
        <dbReference type="Proteomes" id="UP000272778"/>
    </source>
</evidence>
<feature type="region of interest" description="Disordered" evidence="1">
    <location>
        <begin position="135"/>
        <end position="154"/>
    </location>
</feature>
<dbReference type="Proteomes" id="UP000272778">
    <property type="component" value="Unassembled WGS sequence"/>
</dbReference>
<gene>
    <name evidence="2" type="ORF">D1Y85_02040</name>
</gene>
<proteinExistence type="predicted"/>
<protein>
    <submittedName>
        <fullName evidence="2">DUF3318 domain-containing protein</fullName>
    </submittedName>
</protein>
<dbReference type="EMBL" id="RQIS01000001">
    <property type="protein sequence ID" value="RQH09943.1"/>
    <property type="molecule type" value="Genomic_DNA"/>
</dbReference>
<dbReference type="OrthoDB" id="9131106at2"/>
<evidence type="ECO:0000313" key="2">
    <source>
        <dbReference type="EMBL" id="RQH09943.1"/>
    </source>
</evidence>
<reference evidence="2 3" key="1">
    <citation type="submission" date="2018-11" db="EMBL/GenBank/DDBJ databases">
        <title>Paraburkholderia sp. DHOA04, isolated from soil.</title>
        <authorList>
            <person name="Gao Z.-H."/>
            <person name="Qiu L.-H."/>
            <person name="Fu J.-C."/>
        </authorList>
    </citation>
    <scope>NUCLEOTIDE SEQUENCE [LARGE SCALE GENOMIC DNA]</scope>
    <source>
        <strain evidence="2 3">DHOA04</strain>
    </source>
</reference>
<keyword evidence="3" id="KW-1185">Reference proteome</keyword>
<dbReference type="RefSeq" id="WP_124149340.1">
    <property type="nucleotide sequence ID" value="NZ_RQIS01000001.1"/>
</dbReference>
<accession>A0A3N6P7C3</accession>
<comment type="caution">
    <text evidence="2">The sequence shown here is derived from an EMBL/GenBank/DDBJ whole genome shotgun (WGS) entry which is preliminary data.</text>
</comment>
<sequence length="154" mass="17308">MSRPRPDTAFRPARPRSRDLSTPQLRALRKELLIVRAGVERAEMAASIIELRESVARFNWLRFLVPGLGRSRGRGLGAGLGNLLTQYPLLSSLVSLILAKPLRGRVFSAARPIIKWGALAFAAWEVWRTWQQARSEENQPARNESTETADDQGY</sequence>
<evidence type="ECO:0000256" key="1">
    <source>
        <dbReference type="SAM" id="MobiDB-lite"/>
    </source>
</evidence>
<name>A0A3N6P7C3_9BURK</name>